<reference evidence="1 2" key="1">
    <citation type="journal article" date="2022" name="Nat. Ecol. Evol.">
        <title>A masculinizing supergene underlies an exaggerated male reproductive morph in a spider.</title>
        <authorList>
            <person name="Hendrickx F."/>
            <person name="De Corte Z."/>
            <person name="Sonet G."/>
            <person name="Van Belleghem S.M."/>
            <person name="Kostlbacher S."/>
            <person name="Vangestel C."/>
        </authorList>
    </citation>
    <scope>NUCLEOTIDE SEQUENCE [LARGE SCALE GENOMIC DNA]</scope>
    <source>
        <strain evidence="1">W744_W776</strain>
    </source>
</reference>
<dbReference type="Proteomes" id="UP000827092">
    <property type="component" value="Unassembled WGS sequence"/>
</dbReference>
<dbReference type="EMBL" id="JAFNEN010000031">
    <property type="protein sequence ID" value="KAG8199115.1"/>
    <property type="molecule type" value="Genomic_DNA"/>
</dbReference>
<evidence type="ECO:0000313" key="2">
    <source>
        <dbReference type="Proteomes" id="UP000827092"/>
    </source>
</evidence>
<keyword evidence="2" id="KW-1185">Reference proteome</keyword>
<comment type="caution">
    <text evidence="1">The sequence shown here is derived from an EMBL/GenBank/DDBJ whole genome shotgun (WGS) entry which is preliminary data.</text>
</comment>
<organism evidence="1 2">
    <name type="scientific">Oedothorax gibbosus</name>
    <dbReference type="NCBI Taxonomy" id="931172"/>
    <lineage>
        <taxon>Eukaryota</taxon>
        <taxon>Metazoa</taxon>
        <taxon>Ecdysozoa</taxon>
        <taxon>Arthropoda</taxon>
        <taxon>Chelicerata</taxon>
        <taxon>Arachnida</taxon>
        <taxon>Araneae</taxon>
        <taxon>Araneomorphae</taxon>
        <taxon>Entelegynae</taxon>
        <taxon>Araneoidea</taxon>
        <taxon>Linyphiidae</taxon>
        <taxon>Erigoninae</taxon>
        <taxon>Oedothorax</taxon>
    </lineage>
</organism>
<sequence length="90" mass="9715">MGITIKPARKPRLPPHPATANCQVTMRGISSSATLHPMLLTRPSFGLSMQGCKKGSRCLDQHTPYSISSVSIHLSISVVESLPVRMCGEE</sequence>
<name>A0AAV6VSQ7_9ARAC</name>
<dbReference type="AlphaFoldDB" id="A0AAV6VSQ7"/>
<gene>
    <name evidence="1" type="ORF">JTE90_016252</name>
</gene>
<evidence type="ECO:0000313" key="1">
    <source>
        <dbReference type="EMBL" id="KAG8199115.1"/>
    </source>
</evidence>
<proteinExistence type="predicted"/>
<accession>A0AAV6VSQ7</accession>
<protein>
    <submittedName>
        <fullName evidence="1">Uncharacterized protein</fullName>
    </submittedName>
</protein>